<evidence type="ECO:0000256" key="1">
    <source>
        <dbReference type="SAM" id="Phobius"/>
    </source>
</evidence>
<evidence type="ECO:0000313" key="7">
    <source>
        <dbReference type="Proteomes" id="UP000234849"/>
    </source>
</evidence>
<reference evidence="2" key="4">
    <citation type="submission" date="2022-11" db="EMBL/GenBank/DDBJ databases">
        <title>Temperate bacteriophages infecting mucin-degrading bacterium Ruminococcus gnavus from the human gut.</title>
        <authorList>
            <person name="Buttimer C."/>
        </authorList>
    </citation>
    <scope>NUCLEOTIDE SEQUENCE</scope>
    <source>
        <strain evidence="2">CCUG 49994</strain>
        <strain evidence="3">CCUG 52279</strain>
    </source>
</reference>
<dbReference type="Proteomes" id="UP000234849">
    <property type="component" value="Unassembled WGS sequence"/>
</dbReference>
<dbReference type="RefSeq" id="WP_009244932.1">
    <property type="nucleotide sequence ID" value="NZ_BAABXV010000001.1"/>
</dbReference>
<dbReference type="AlphaFoldDB" id="A0A2N5NK70"/>
<keyword evidence="1" id="KW-0472">Membrane</keyword>
<gene>
    <name evidence="6" type="ORF">CDL18_05090</name>
    <name evidence="5" type="ORF">G4993_05245</name>
    <name evidence="4" type="ORF">O8D18_04505</name>
    <name evidence="3" type="ORF">OZZ16_06265</name>
    <name evidence="2" type="ORF">OZZ17_00980</name>
</gene>
<keyword evidence="1" id="KW-1133">Transmembrane helix</keyword>
<feature type="transmembrane region" description="Helical" evidence="1">
    <location>
        <begin position="63"/>
        <end position="87"/>
    </location>
</feature>
<accession>A0A2N5NK70</accession>
<feature type="transmembrane region" description="Helical" evidence="1">
    <location>
        <begin position="107"/>
        <end position="128"/>
    </location>
</feature>
<comment type="caution">
    <text evidence="6">The sequence shown here is derived from an EMBL/GenBank/DDBJ whole genome shotgun (WGS) entry which is preliminary data.</text>
</comment>
<dbReference type="EMBL" id="JAAIRV010000006">
    <property type="protein sequence ID" value="NSI57805.1"/>
    <property type="molecule type" value="Genomic_DNA"/>
</dbReference>
<reference evidence="6 7" key="1">
    <citation type="journal article" date="2017" name="Genome Med.">
        <title>A novel Ruminococcus gnavus clade enriched in inflammatory bowel disease patients.</title>
        <authorList>
            <person name="Hall A.B."/>
            <person name="Yassour M."/>
            <person name="Sauk J."/>
            <person name="Garner A."/>
            <person name="Jiang X."/>
            <person name="Arthur T."/>
            <person name="Lagoudas G.K."/>
            <person name="Vatanen T."/>
            <person name="Fornelos N."/>
            <person name="Wilson R."/>
            <person name="Bertha M."/>
            <person name="Cohen M."/>
            <person name="Garber J."/>
            <person name="Khalili H."/>
            <person name="Gevers D."/>
            <person name="Ananthakrishnan A.N."/>
            <person name="Kugathasan S."/>
            <person name="Lander E.S."/>
            <person name="Blainey P."/>
            <person name="Vlamakis H."/>
            <person name="Xavier R.J."/>
            <person name="Huttenhower C."/>
        </authorList>
    </citation>
    <scope>NUCLEOTIDE SEQUENCE [LARGE SCALE GENOMIC DNA]</scope>
    <source>
        <strain evidence="6 7">RJX1118</strain>
    </source>
</reference>
<dbReference type="Proteomes" id="UP001076974">
    <property type="component" value="Unassembled WGS sequence"/>
</dbReference>
<evidence type="ECO:0000313" key="5">
    <source>
        <dbReference type="EMBL" id="NSI57805.1"/>
    </source>
</evidence>
<proteinExistence type="predicted"/>
<evidence type="ECO:0000313" key="2">
    <source>
        <dbReference type="EMBL" id="MCZ0666114.1"/>
    </source>
</evidence>
<evidence type="ECO:0000313" key="6">
    <source>
        <dbReference type="EMBL" id="PLT56552.1"/>
    </source>
</evidence>
<evidence type="ECO:0008006" key="8">
    <source>
        <dbReference type="Google" id="ProtNLM"/>
    </source>
</evidence>
<organism evidence="6 7">
    <name type="scientific">Mediterraneibacter gnavus</name>
    <name type="common">Ruminococcus gnavus</name>
    <dbReference type="NCBI Taxonomy" id="33038"/>
    <lineage>
        <taxon>Bacteria</taxon>
        <taxon>Bacillati</taxon>
        <taxon>Bacillota</taxon>
        <taxon>Clostridia</taxon>
        <taxon>Lachnospirales</taxon>
        <taxon>Lachnospiraceae</taxon>
        <taxon>Mediterraneibacter</taxon>
    </lineage>
</organism>
<reference evidence="5" key="3">
    <citation type="submission" date="2020-02" db="EMBL/GenBank/DDBJ databases">
        <authorList>
            <person name="Littmann E."/>
            <person name="Sorbara M."/>
        </authorList>
    </citation>
    <scope>NUCLEOTIDE SEQUENCE</scope>
    <source>
        <strain evidence="5">MSK.15.32</strain>
    </source>
</reference>
<keyword evidence="1" id="KW-0812">Transmembrane</keyword>
<dbReference type="EMBL" id="JAPRAY010000001">
    <property type="protein sequence ID" value="MCZ0666114.1"/>
    <property type="molecule type" value="Genomic_DNA"/>
</dbReference>
<dbReference type="EMBL" id="JAPZED010000003">
    <property type="protein sequence ID" value="MCZ7693302.1"/>
    <property type="molecule type" value="Genomic_DNA"/>
</dbReference>
<evidence type="ECO:0000313" key="3">
    <source>
        <dbReference type="EMBL" id="MCZ0689520.1"/>
    </source>
</evidence>
<reference evidence="5" key="2">
    <citation type="journal article" date="2020" name="Cell Host Microbe">
        <title>Functional and Genomic Variation between Human-Derived Isolates of Lachnospiraceae Reveals Inter- and Intra-Species Diversity.</title>
        <authorList>
            <person name="Sorbara M.T."/>
            <person name="Littmann E.R."/>
            <person name="Fontana E."/>
            <person name="Moody T.U."/>
            <person name="Kohout C.E."/>
            <person name="Gjonbalaj M."/>
            <person name="Eaton V."/>
            <person name="Seok R."/>
            <person name="Leiner I.M."/>
            <person name="Pamer E.G."/>
        </authorList>
    </citation>
    <scope>NUCLEOTIDE SEQUENCE</scope>
    <source>
        <strain evidence="5">MSK.15.32</strain>
    </source>
</reference>
<feature type="transmembrane region" description="Helical" evidence="1">
    <location>
        <begin position="140"/>
        <end position="156"/>
    </location>
</feature>
<dbReference type="Proteomes" id="UP001296580">
    <property type="component" value="Unassembled WGS sequence"/>
</dbReference>
<reference evidence="4" key="5">
    <citation type="submission" date="2022-12" db="EMBL/GenBank/DDBJ databases">
        <title>Genome of R. gnavus strain RSHDN_123.</title>
        <authorList>
            <person name="Abdugheni R."/>
        </authorList>
    </citation>
    <scope>NUCLEOTIDE SEQUENCE</scope>
    <source>
        <strain evidence="4">RSHDN_123</strain>
    </source>
</reference>
<dbReference type="Proteomes" id="UP001148455">
    <property type="component" value="Unassembled WGS sequence"/>
</dbReference>
<evidence type="ECO:0000313" key="4">
    <source>
        <dbReference type="EMBL" id="MCZ7693302.1"/>
    </source>
</evidence>
<dbReference type="Proteomes" id="UP001079535">
    <property type="component" value="Unassembled WGS sequence"/>
</dbReference>
<dbReference type="EMBL" id="JAPRBD010000004">
    <property type="protein sequence ID" value="MCZ0689520.1"/>
    <property type="molecule type" value="Genomic_DNA"/>
</dbReference>
<sequence>MHVKARMTAFSGLLLALSVVCMALGSVIETNTLFLLAAASYFVGIIIREFGMKAGVAFYLADILLGFLVTPNKFYVISFAAMGFYILATEGSWRFLGKSGEKMQKSWIFWVMKYMVFNLMYIPMVLIFQELLFMKELSGGLLLAVLAAGQVGVWIYDRAYEYVQVHIWNKFRGKLLN</sequence>
<protein>
    <recommendedName>
        <fullName evidence="8">Rod shape-determining protein MreD</fullName>
    </recommendedName>
</protein>
<name>A0A2N5NK70_MEDGN</name>
<dbReference type="EMBL" id="NIHM01000005">
    <property type="protein sequence ID" value="PLT56552.1"/>
    <property type="molecule type" value="Genomic_DNA"/>
</dbReference>